<feature type="coiled-coil region" evidence="1">
    <location>
        <begin position="130"/>
        <end position="157"/>
    </location>
</feature>
<keyword evidence="1" id="KW-0175">Coiled coil</keyword>
<evidence type="ECO:0000256" key="2">
    <source>
        <dbReference type="SAM" id="MobiDB-lite"/>
    </source>
</evidence>
<feature type="region of interest" description="Disordered" evidence="2">
    <location>
        <begin position="1"/>
        <end position="76"/>
    </location>
</feature>
<evidence type="ECO:0000313" key="4">
    <source>
        <dbReference type="EMBL" id="MFC3495213.1"/>
    </source>
</evidence>
<feature type="compositionally biased region" description="Basic and acidic residues" evidence="2">
    <location>
        <begin position="54"/>
        <end position="76"/>
    </location>
</feature>
<feature type="transmembrane region" description="Helical" evidence="3">
    <location>
        <begin position="106"/>
        <end position="126"/>
    </location>
</feature>
<evidence type="ECO:0008006" key="6">
    <source>
        <dbReference type="Google" id="ProtNLM"/>
    </source>
</evidence>
<keyword evidence="5" id="KW-1185">Reference proteome</keyword>
<comment type="caution">
    <text evidence="4">The sequence shown here is derived from an EMBL/GenBank/DDBJ whole genome shotgun (WGS) entry which is preliminary data.</text>
</comment>
<gene>
    <name evidence="4" type="ORF">ACFO8M_22220</name>
</gene>
<name>A0ABV7Q782_9ACTN</name>
<evidence type="ECO:0000313" key="5">
    <source>
        <dbReference type="Proteomes" id="UP001595712"/>
    </source>
</evidence>
<dbReference type="RefSeq" id="WP_387979689.1">
    <property type="nucleotide sequence ID" value="NZ_JBHRWO010000021.1"/>
</dbReference>
<protein>
    <recommendedName>
        <fullName evidence="6">DUF3618 domain-containing protein</fullName>
    </recommendedName>
</protein>
<organism evidence="4 5">
    <name type="scientific">Glycomyces rhizosphaerae</name>
    <dbReference type="NCBI Taxonomy" id="2054422"/>
    <lineage>
        <taxon>Bacteria</taxon>
        <taxon>Bacillati</taxon>
        <taxon>Actinomycetota</taxon>
        <taxon>Actinomycetes</taxon>
        <taxon>Glycomycetales</taxon>
        <taxon>Glycomycetaceae</taxon>
        <taxon>Glycomyces</taxon>
    </lineage>
</organism>
<sequence>MTGMQTQPPGGIPPGVGLAPPPSVSMPYLPNVELPTEEENLARQRNWAVEDAEADQHKSTRELERDAEQTRARVNDSVRELRSRLGLDPDAAHAHGPFAPVRRHPLTVAIAAAGAATAAVVGVRVLRDHRKSSKAAREAAREAIKATERRRKAARKAARKRWAAAKDAFGSAAMTVQKQRKKAMRRMTHR</sequence>
<reference evidence="5" key="1">
    <citation type="journal article" date="2019" name="Int. J. Syst. Evol. Microbiol.">
        <title>The Global Catalogue of Microorganisms (GCM) 10K type strain sequencing project: providing services to taxonomists for standard genome sequencing and annotation.</title>
        <authorList>
            <consortium name="The Broad Institute Genomics Platform"/>
            <consortium name="The Broad Institute Genome Sequencing Center for Infectious Disease"/>
            <person name="Wu L."/>
            <person name="Ma J."/>
        </authorList>
    </citation>
    <scope>NUCLEOTIDE SEQUENCE [LARGE SCALE GENOMIC DNA]</scope>
    <source>
        <strain evidence="5">CGMCC 4.7396</strain>
    </source>
</reference>
<keyword evidence="3" id="KW-1133">Transmembrane helix</keyword>
<proteinExistence type="predicted"/>
<evidence type="ECO:0000256" key="3">
    <source>
        <dbReference type="SAM" id="Phobius"/>
    </source>
</evidence>
<evidence type="ECO:0000256" key="1">
    <source>
        <dbReference type="SAM" id="Coils"/>
    </source>
</evidence>
<dbReference type="Proteomes" id="UP001595712">
    <property type="component" value="Unassembled WGS sequence"/>
</dbReference>
<keyword evidence="3" id="KW-0812">Transmembrane</keyword>
<accession>A0ABV7Q782</accession>
<keyword evidence="3" id="KW-0472">Membrane</keyword>
<dbReference type="EMBL" id="JBHRWO010000021">
    <property type="protein sequence ID" value="MFC3495213.1"/>
    <property type="molecule type" value="Genomic_DNA"/>
</dbReference>